<evidence type="ECO:0000313" key="2">
    <source>
        <dbReference type="Proteomes" id="UP000026915"/>
    </source>
</evidence>
<dbReference type="EMBL" id="CM001879">
    <property type="protein sequence ID" value="EOX94717.1"/>
    <property type="molecule type" value="Genomic_DNA"/>
</dbReference>
<dbReference type="AlphaFoldDB" id="A0A061DQQ2"/>
<evidence type="ECO:0000313" key="1">
    <source>
        <dbReference type="EMBL" id="EOX94717.1"/>
    </source>
</evidence>
<name>A0A061DQQ2_THECC</name>
<reference evidence="1 2" key="1">
    <citation type="journal article" date="2013" name="Genome Biol.">
        <title>The genome sequence of the most widely cultivated cacao type and its use to identify candidate genes regulating pod color.</title>
        <authorList>
            <person name="Motamayor J.C."/>
            <person name="Mockaitis K."/>
            <person name="Schmutz J."/>
            <person name="Haiminen N."/>
            <person name="Iii D.L."/>
            <person name="Cornejo O."/>
            <person name="Findley S.D."/>
            <person name="Zheng P."/>
            <person name="Utro F."/>
            <person name="Royaert S."/>
            <person name="Saski C."/>
            <person name="Jenkins J."/>
            <person name="Podicheti R."/>
            <person name="Zhao M."/>
            <person name="Scheffler B.E."/>
            <person name="Stack J.C."/>
            <person name="Feltus F.A."/>
            <person name="Mustiga G.M."/>
            <person name="Amores F."/>
            <person name="Phillips W."/>
            <person name="Marelli J.P."/>
            <person name="May G.D."/>
            <person name="Shapiro H."/>
            <person name="Ma J."/>
            <person name="Bustamante C.D."/>
            <person name="Schnell R.J."/>
            <person name="Main D."/>
            <person name="Gilbert D."/>
            <person name="Parida L."/>
            <person name="Kuhn D.N."/>
        </authorList>
    </citation>
    <scope>NUCLEOTIDE SEQUENCE [LARGE SCALE GENOMIC DNA]</scope>
    <source>
        <strain evidence="2">cv. Matina 1-6</strain>
    </source>
</reference>
<accession>A0A061DQQ2</accession>
<proteinExistence type="predicted"/>
<dbReference type="Gramene" id="EOX94717">
    <property type="protein sequence ID" value="EOX94717"/>
    <property type="gene ID" value="TCM_004329"/>
</dbReference>
<gene>
    <name evidence="1" type="ORF">TCM_004329</name>
</gene>
<organism evidence="1 2">
    <name type="scientific">Theobroma cacao</name>
    <name type="common">Cacao</name>
    <name type="synonym">Cocoa</name>
    <dbReference type="NCBI Taxonomy" id="3641"/>
    <lineage>
        <taxon>Eukaryota</taxon>
        <taxon>Viridiplantae</taxon>
        <taxon>Streptophyta</taxon>
        <taxon>Embryophyta</taxon>
        <taxon>Tracheophyta</taxon>
        <taxon>Spermatophyta</taxon>
        <taxon>Magnoliopsida</taxon>
        <taxon>eudicotyledons</taxon>
        <taxon>Gunneridae</taxon>
        <taxon>Pentapetalae</taxon>
        <taxon>rosids</taxon>
        <taxon>malvids</taxon>
        <taxon>Malvales</taxon>
        <taxon>Malvaceae</taxon>
        <taxon>Byttnerioideae</taxon>
        <taxon>Theobroma</taxon>
    </lineage>
</organism>
<sequence length="160" mass="16937">MNSSCRREPPWRRSGAAALLPVPCTVERRLSFLDRRSVGGPPPTNSSLAPLYPISRSPPANPTVNAFPNRQRLSCAGRLFLLLNATVPPLLYTRFPGSGGGTPHCLVPGHPGASSTILLDANSSRLAGERGAWQGASAPCLSVYSCPSLSFSKIRNSAKT</sequence>
<protein>
    <submittedName>
        <fullName evidence="1">Uncharacterized protein</fullName>
    </submittedName>
</protein>
<dbReference type="Proteomes" id="UP000026915">
    <property type="component" value="Chromosome 1"/>
</dbReference>
<dbReference type="HOGENOM" id="CLU_1655303_0_0_1"/>
<dbReference type="InParanoid" id="A0A061DQQ2"/>
<keyword evidence="2" id="KW-1185">Reference proteome</keyword>